<dbReference type="GO" id="GO:0000976">
    <property type="term" value="F:transcription cis-regulatory region binding"/>
    <property type="evidence" value="ECO:0007669"/>
    <property type="project" value="TreeGrafter"/>
</dbReference>
<dbReference type="OrthoDB" id="4456617at2"/>
<evidence type="ECO:0000313" key="6">
    <source>
        <dbReference type="EMBL" id="SIR60930.1"/>
    </source>
</evidence>
<dbReference type="InterPro" id="IPR009057">
    <property type="entry name" value="Homeodomain-like_sf"/>
</dbReference>
<dbReference type="Proteomes" id="UP000186218">
    <property type="component" value="Unassembled WGS sequence"/>
</dbReference>
<evidence type="ECO:0000256" key="2">
    <source>
        <dbReference type="ARBA" id="ARBA00023125"/>
    </source>
</evidence>
<feature type="domain" description="HTH tetR-type" evidence="5">
    <location>
        <begin position="19"/>
        <end position="79"/>
    </location>
</feature>
<dbReference type="Gene3D" id="1.10.10.60">
    <property type="entry name" value="Homeodomain-like"/>
    <property type="match status" value="2"/>
</dbReference>
<keyword evidence="1" id="KW-0805">Transcription regulation</keyword>
<dbReference type="GO" id="GO:0003700">
    <property type="term" value="F:DNA-binding transcription factor activity"/>
    <property type="evidence" value="ECO:0007669"/>
    <property type="project" value="TreeGrafter"/>
</dbReference>
<dbReference type="FunFam" id="1.10.10.60:FF:000141">
    <property type="entry name" value="TetR family transcriptional regulator"/>
    <property type="match status" value="1"/>
</dbReference>
<dbReference type="AlphaFoldDB" id="A0A1N7CBG8"/>
<dbReference type="EMBL" id="FTNT01000001">
    <property type="protein sequence ID" value="SIR60930.1"/>
    <property type="molecule type" value="Genomic_DNA"/>
</dbReference>
<dbReference type="PROSITE" id="PS01081">
    <property type="entry name" value="HTH_TETR_1"/>
    <property type="match status" value="1"/>
</dbReference>
<evidence type="ECO:0000256" key="3">
    <source>
        <dbReference type="ARBA" id="ARBA00023163"/>
    </source>
</evidence>
<name>A0A1N7CBG8_9NOCA</name>
<keyword evidence="3" id="KW-0804">Transcription</keyword>
<proteinExistence type="predicted"/>
<evidence type="ECO:0000313" key="7">
    <source>
        <dbReference type="Proteomes" id="UP000186218"/>
    </source>
</evidence>
<dbReference type="PRINTS" id="PR00455">
    <property type="entry name" value="HTHTETR"/>
</dbReference>
<feature type="DNA-binding region" description="H-T-H motif" evidence="4">
    <location>
        <begin position="42"/>
        <end position="61"/>
    </location>
</feature>
<dbReference type="InterPro" id="IPR001647">
    <property type="entry name" value="HTH_TetR"/>
</dbReference>
<dbReference type="SUPFAM" id="SSF46689">
    <property type="entry name" value="Homeodomain-like"/>
    <property type="match status" value="2"/>
</dbReference>
<protein>
    <submittedName>
        <fullName evidence="6">Transcriptional regulator, TetR family</fullName>
    </submittedName>
</protein>
<organism evidence="6 7">
    <name type="scientific">Williamsia sterculiae</name>
    <dbReference type="NCBI Taxonomy" id="1344003"/>
    <lineage>
        <taxon>Bacteria</taxon>
        <taxon>Bacillati</taxon>
        <taxon>Actinomycetota</taxon>
        <taxon>Actinomycetes</taxon>
        <taxon>Mycobacteriales</taxon>
        <taxon>Nocardiaceae</taxon>
        <taxon>Williamsia</taxon>
    </lineage>
</organism>
<feature type="domain" description="HTH tetR-type" evidence="5">
    <location>
        <begin position="214"/>
        <end position="274"/>
    </location>
</feature>
<dbReference type="GO" id="GO:0045892">
    <property type="term" value="P:negative regulation of DNA-templated transcription"/>
    <property type="evidence" value="ECO:0007669"/>
    <property type="project" value="UniProtKB-ARBA"/>
</dbReference>
<gene>
    <name evidence="6" type="ORF">SAMN05445060_0020</name>
</gene>
<reference evidence="6 7" key="1">
    <citation type="submission" date="2017-01" db="EMBL/GenBank/DDBJ databases">
        <authorList>
            <person name="Mah S.A."/>
            <person name="Swanson W.J."/>
            <person name="Moy G.W."/>
            <person name="Vacquier V.D."/>
        </authorList>
    </citation>
    <scope>NUCLEOTIDE SEQUENCE [LARGE SCALE GENOMIC DNA]</scope>
    <source>
        <strain evidence="6 7">CPCC 203464</strain>
    </source>
</reference>
<dbReference type="PANTHER" id="PTHR30055:SF234">
    <property type="entry name" value="HTH-TYPE TRANSCRIPTIONAL REGULATOR BETI"/>
    <property type="match status" value="1"/>
</dbReference>
<dbReference type="InterPro" id="IPR023772">
    <property type="entry name" value="DNA-bd_HTH_TetR-type_CS"/>
</dbReference>
<dbReference type="PROSITE" id="PS50977">
    <property type="entry name" value="HTH_TETR_2"/>
    <property type="match status" value="2"/>
</dbReference>
<dbReference type="STRING" id="1344003.SAMN05445060_0020"/>
<evidence type="ECO:0000259" key="5">
    <source>
        <dbReference type="PROSITE" id="PS50977"/>
    </source>
</evidence>
<evidence type="ECO:0000256" key="4">
    <source>
        <dbReference type="PROSITE-ProRule" id="PRU00335"/>
    </source>
</evidence>
<keyword evidence="7" id="KW-1185">Reference proteome</keyword>
<dbReference type="Gene3D" id="1.10.357.10">
    <property type="entry name" value="Tetracycline Repressor, domain 2"/>
    <property type="match status" value="2"/>
</dbReference>
<keyword evidence="2 4" id="KW-0238">DNA-binding</keyword>
<dbReference type="RefSeq" id="WP_076475471.1">
    <property type="nucleotide sequence ID" value="NZ_FTNT01000001.1"/>
</dbReference>
<dbReference type="InterPro" id="IPR050109">
    <property type="entry name" value="HTH-type_TetR-like_transc_reg"/>
</dbReference>
<sequence>MTTRPDTPTRSDRGGRTRPDRREQLIDHAAELFLDRGYGQVSVADIAKAAGVTGPAVYRHFPDKQALLVAAIAAGVADLERCTERATDPPQQPAELITVISGLAVRKHATALLWRGNSSFLTDEQNQHVAARTRAILRRWSAVLFVDRPELTDRDIAQLAWSILSVTGSLSVHATRVPTARARPALAEIIARLAALTPSSAPVLPLSLTPVETTDRRGEILDAAARLFAARGFASVGVDDIGAAVGITGPSVYKHFPSKAEILVSIGRRSAARLEAGAMAAHAADATPAEVLSRLADSYVTVLTSTPDLSVGFANRPVLRGLGARDLVAVQRDYVTRWIDLLDEAHGDLGRPVAAVTVHAALTIANDAVQMGRNADRDDFPAQLAYLVKGALGIA</sequence>
<dbReference type="Pfam" id="PF00440">
    <property type="entry name" value="TetR_N"/>
    <property type="match status" value="2"/>
</dbReference>
<accession>A0A1N7CBG8</accession>
<evidence type="ECO:0000256" key="1">
    <source>
        <dbReference type="ARBA" id="ARBA00023015"/>
    </source>
</evidence>
<dbReference type="PANTHER" id="PTHR30055">
    <property type="entry name" value="HTH-TYPE TRANSCRIPTIONAL REGULATOR RUTR"/>
    <property type="match status" value="1"/>
</dbReference>
<feature type="DNA-binding region" description="H-T-H motif" evidence="4">
    <location>
        <begin position="237"/>
        <end position="256"/>
    </location>
</feature>